<feature type="transmembrane region" description="Helical" evidence="3">
    <location>
        <begin position="128"/>
        <end position="145"/>
    </location>
</feature>
<organism evidence="5">
    <name type="scientific">hydrothermal vent metagenome</name>
    <dbReference type="NCBI Taxonomy" id="652676"/>
    <lineage>
        <taxon>unclassified sequences</taxon>
        <taxon>metagenomes</taxon>
        <taxon>ecological metagenomes</taxon>
    </lineage>
</organism>
<evidence type="ECO:0000256" key="2">
    <source>
        <dbReference type="ARBA" id="ARBA00022803"/>
    </source>
</evidence>
<dbReference type="InterPro" id="IPR052346">
    <property type="entry name" value="O-mannosyl-transferase_TMTC"/>
</dbReference>
<keyword evidence="3" id="KW-0812">Transmembrane</keyword>
<dbReference type="InterPro" id="IPR011990">
    <property type="entry name" value="TPR-like_helical_dom_sf"/>
</dbReference>
<dbReference type="PROSITE" id="PS50293">
    <property type="entry name" value="TPR_REGION"/>
    <property type="match status" value="3"/>
</dbReference>
<gene>
    <name evidence="5" type="ORF">MNBD_GAMMA26-1800</name>
</gene>
<proteinExistence type="predicted"/>
<keyword evidence="3" id="KW-0472">Membrane</keyword>
<dbReference type="InterPro" id="IPR038731">
    <property type="entry name" value="RgtA/B/C-like"/>
</dbReference>
<feature type="transmembrane region" description="Helical" evidence="3">
    <location>
        <begin position="71"/>
        <end position="92"/>
    </location>
</feature>
<keyword evidence="1" id="KW-0677">Repeat</keyword>
<name>A0A3B1BHS6_9ZZZZ</name>
<dbReference type="EMBL" id="UOFX01000080">
    <property type="protein sequence ID" value="VAX10968.1"/>
    <property type="molecule type" value="Genomic_DNA"/>
</dbReference>
<dbReference type="SMART" id="SM00028">
    <property type="entry name" value="TPR"/>
    <property type="match status" value="4"/>
</dbReference>
<dbReference type="Pfam" id="PF13432">
    <property type="entry name" value="TPR_16"/>
    <property type="match status" value="1"/>
</dbReference>
<feature type="domain" description="Glycosyltransferase RgtA/B/C/D-like" evidence="4">
    <location>
        <begin position="75"/>
        <end position="214"/>
    </location>
</feature>
<dbReference type="SUPFAM" id="SSF48452">
    <property type="entry name" value="TPR-like"/>
    <property type="match status" value="1"/>
</dbReference>
<keyword evidence="2" id="KW-0802">TPR repeat</keyword>
<feature type="transmembrane region" description="Helical" evidence="3">
    <location>
        <begin position="205"/>
        <end position="223"/>
    </location>
</feature>
<dbReference type="PANTHER" id="PTHR44227">
    <property type="match status" value="1"/>
</dbReference>
<dbReference type="AlphaFoldDB" id="A0A3B1BHS6"/>
<dbReference type="Pfam" id="PF13231">
    <property type="entry name" value="PMT_2"/>
    <property type="match status" value="1"/>
</dbReference>
<accession>A0A3B1BHS6</accession>
<feature type="transmembrane region" description="Helical" evidence="3">
    <location>
        <begin position="330"/>
        <end position="349"/>
    </location>
</feature>
<keyword evidence="3" id="KW-1133">Transmembrane helix</keyword>
<evidence type="ECO:0000259" key="4">
    <source>
        <dbReference type="Pfam" id="PF13231"/>
    </source>
</evidence>
<reference evidence="5" key="1">
    <citation type="submission" date="2018-06" db="EMBL/GenBank/DDBJ databases">
        <authorList>
            <person name="Zhirakovskaya E."/>
        </authorList>
    </citation>
    <scope>NUCLEOTIDE SEQUENCE</scope>
</reference>
<sequence length="557" mass="62969">MVTFAVYLQVISYEFISLDDNRYVYANQQVRTGLNYESIIWSFTTFDTGNWHPVTWLSHILVYQFAGQDPGWHHLLNLVFHIANTILLFLVLKTMTGKFWRSAFVAALFALHPMHVESVAWISERKDVLSTFFWMLTTWSYLRYVETRSMAKYIVMLLFFILGLMSKPMLVTLPFVLLLLDFYPLNRLKHGQKKTIHTALIWEKIPLFALAAIACVITIKAQAYGGAIAPLESSPLGDRISNALVAYVAYMGKLIYPSNLAVLYPYSSSLPMWKPLGAGLLLISISFLAFRLRRQHPYAIVGWLWFLGTLLPVIGIIQVGVHSMADRYSYIPYIGLFIIIAWGGGVLAARWASGTIFISAAILISLAATTWQQLQYWRNSITLFQHAIGVTSGNWLLHNNLGNVLAEKGESAKALKHYREAIRINPDYPNVYYNLGTILRSKGDIEGATLNLHTALALDPKFAQAHDGMGIILAGHGRIREAIAHFTKAIELQPDFASAHNNLGVSYIQQGDLEQAITHFRTALKIIPDYTRAKNYLQGALEMHQRQLSRHNIHTDK</sequence>
<evidence type="ECO:0000256" key="1">
    <source>
        <dbReference type="ARBA" id="ARBA00022737"/>
    </source>
</evidence>
<feature type="transmembrane region" description="Helical" evidence="3">
    <location>
        <begin position="272"/>
        <end position="290"/>
    </location>
</feature>
<feature type="transmembrane region" description="Helical" evidence="3">
    <location>
        <begin position="244"/>
        <end position="266"/>
    </location>
</feature>
<dbReference type="Gene3D" id="1.25.40.10">
    <property type="entry name" value="Tetratricopeptide repeat domain"/>
    <property type="match status" value="2"/>
</dbReference>
<dbReference type="Pfam" id="PF13414">
    <property type="entry name" value="TPR_11"/>
    <property type="match status" value="1"/>
</dbReference>
<dbReference type="PROSITE" id="PS50005">
    <property type="entry name" value="TPR"/>
    <property type="match status" value="4"/>
</dbReference>
<feature type="transmembrane region" description="Helical" evidence="3">
    <location>
        <begin position="157"/>
        <end position="185"/>
    </location>
</feature>
<feature type="transmembrane region" description="Helical" evidence="3">
    <location>
        <begin position="99"/>
        <end position="116"/>
    </location>
</feature>
<protein>
    <submittedName>
        <fullName evidence="5">Tetratricopeptide TPR_2 repeat protein</fullName>
    </submittedName>
</protein>
<feature type="transmembrane region" description="Helical" evidence="3">
    <location>
        <begin position="302"/>
        <end position="324"/>
    </location>
</feature>
<feature type="transmembrane region" description="Helical" evidence="3">
    <location>
        <begin position="356"/>
        <end position="374"/>
    </location>
</feature>
<evidence type="ECO:0000313" key="5">
    <source>
        <dbReference type="EMBL" id="VAX10968.1"/>
    </source>
</evidence>
<dbReference type="PANTHER" id="PTHR44227:SF3">
    <property type="entry name" value="PROTEIN O-MANNOSYL-TRANSFERASE TMTC4"/>
    <property type="match status" value="1"/>
</dbReference>
<dbReference type="InterPro" id="IPR019734">
    <property type="entry name" value="TPR_rpt"/>
</dbReference>
<evidence type="ECO:0000256" key="3">
    <source>
        <dbReference type="SAM" id="Phobius"/>
    </source>
</evidence>